<dbReference type="AlphaFoldDB" id="A0AAW1LTE7"/>
<dbReference type="EMBL" id="JASPKY010000086">
    <property type="protein sequence ID" value="KAK9738473.1"/>
    <property type="molecule type" value="Genomic_DNA"/>
</dbReference>
<protein>
    <submittedName>
        <fullName evidence="3">Uncharacterized protein</fullName>
    </submittedName>
</protein>
<keyword evidence="4" id="KW-1185">Reference proteome</keyword>
<organism evidence="3 4">
    <name type="scientific">Popillia japonica</name>
    <name type="common">Japanese beetle</name>
    <dbReference type="NCBI Taxonomy" id="7064"/>
    <lineage>
        <taxon>Eukaryota</taxon>
        <taxon>Metazoa</taxon>
        <taxon>Ecdysozoa</taxon>
        <taxon>Arthropoda</taxon>
        <taxon>Hexapoda</taxon>
        <taxon>Insecta</taxon>
        <taxon>Pterygota</taxon>
        <taxon>Neoptera</taxon>
        <taxon>Endopterygota</taxon>
        <taxon>Coleoptera</taxon>
        <taxon>Polyphaga</taxon>
        <taxon>Scarabaeiformia</taxon>
        <taxon>Scarabaeidae</taxon>
        <taxon>Rutelinae</taxon>
        <taxon>Popillia</taxon>
    </lineage>
</organism>
<dbReference type="SUPFAM" id="SSF56235">
    <property type="entry name" value="N-terminal nucleophile aminohydrolases (Ntn hydrolases)"/>
    <property type="match status" value="1"/>
</dbReference>
<dbReference type="PRINTS" id="PR01210">
    <property type="entry name" value="GGTRANSPTASE"/>
</dbReference>
<comment type="caution">
    <text evidence="3">The sequence shown here is derived from an EMBL/GenBank/DDBJ whole genome shotgun (WGS) entry which is preliminary data.</text>
</comment>
<feature type="binding site" evidence="2">
    <location>
        <position position="84"/>
    </location>
    <ligand>
        <name>L-glutamate</name>
        <dbReference type="ChEBI" id="CHEBI:29985"/>
    </ligand>
</feature>
<dbReference type="PANTHER" id="PTHR11686">
    <property type="entry name" value="GAMMA GLUTAMYL TRANSPEPTIDASE"/>
    <property type="match status" value="1"/>
</dbReference>
<proteinExistence type="predicted"/>
<keyword evidence="1" id="KW-1199">Hemostasis impairing toxin</keyword>
<evidence type="ECO:0000313" key="4">
    <source>
        <dbReference type="Proteomes" id="UP001458880"/>
    </source>
</evidence>
<dbReference type="InterPro" id="IPR043137">
    <property type="entry name" value="GGT_ssub_C"/>
</dbReference>
<dbReference type="Gene3D" id="3.60.20.40">
    <property type="match status" value="1"/>
</dbReference>
<accession>A0AAW1LTE7</accession>
<feature type="binding site" evidence="2">
    <location>
        <begin position="61"/>
        <end position="62"/>
    </location>
    <ligand>
        <name>L-glutamate</name>
        <dbReference type="ChEBI" id="CHEBI:29985"/>
    </ligand>
</feature>
<dbReference type="InterPro" id="IPR029055">
    <property type="entry name" value="Ntn_hydrolases_N"/>
</dbReference>
<keyword evidence="1" id="KW-0800">Toxin</keyword>
<dbReference type="InterPro" id="IPR000101">
    <property type="entry name" value="GGT_peptidase"/>
</dbReference>
<evidence type="ECO:0000256" key="2">
    <source>
        <dbReference type="PIRSR" id="PIRSR600101-2"/>
    </source>
</evidence>
<dbReference type="GO" id="GO:0006751">
    <property type="term" value="P:glutathione catabolic process"/>
    <property type="evidence" value="ECO:0007669"/>
    <property type="project" value="InterPro"/>
</dbReference>
<evidence type="ECO:0000256" key="1">
    <source>
        <dbReference type="ARBA" id="ARBA00084097"/>
    </source>
</evidence>
<dbReference type="PANTHER" id="PTHR11686:SF9">
    <property type="entry name" value="RE13973P"/>
    <property type="match status" value="1"/>
</dbReference>
<evidence type="ECO:0000313" key="3">
    <source>
        <dbReference type="EMBL" id="KAK9738473.1"/>
    </source>
</evidence>
<keyword evidence="1" id="KW-1202">Platelet aggregation activating toxin</keyword>
<dbReference type="Pfam" id="PF01019">
    <property type="entry name" value="G_glu_transpept"/>
    <property type="match status" value="1"/>
</dbReference>
<gene>
    <name evidence="3" type="ORF">QE152_g9859</name>
</gene>
<dbReference type="GO" id="GO:0036374">
    <property type="term" value="F:glutathione hydrolase activity"/>
    <property type="evidence" value="ECO:0007669"/>
    <property type="project" value="InterPro"/>
</dbReference>
<name>A0AAW1LTE7_POPJA</name>
<feature type="binding site" evidence="2">
    <location>
        <position position="33"/>
    </location>
    <ligand>
        <name>L-glutamate</name>
        <dbReference type="ChEBI" id="CHEBI:29985"/>
    </ligand>
</feature>
<sequence>MKLEHQAIIFSHNFGAGLTSKNTGILLNSGMDDFSFTGYNNYFGVPYSPSNKVQPMKRALSSMSPTIITDKDGDVKLVIGASGGTKIVTAISQVIMRALWCDQNIKEAVDAPRFHHQLYPMQVQYEYGTIEPIVESLEKLGHNTTRYTHRGSIVCAILRKDKKIFANADFRKGGDVFGID</sequence>
<dbReference type="GO" id="GO:0005886">
    <property type="term" value="C:plasma membrane"/>
    <property type="evidence" value="ECO:0007669"/>
    <property type="project" value="TreeGrafter"/>
</dbReference>
<reference evidence="3 4" key="1">
    <citation type="journal article" date="2024" name="BMC Genomics">
        <title>De novo assembly and annotation of Popillia japonica's genome with initial clues to its potential as an invasive pest.</title>
        <authorList>
            <person name="Cucini C."/>
            <person name="Boschi S."/>
            <person name="Funari R."/>
            <person name="Cardaioli E."/>
            <person name="Iannotti N."/>
            <person name="Marturano G."/>
            <person name="Paoli F."/>
            <person name="Bruttini M."/>
            <person name="Carapelli A."/>
            <person name="Frati F."/>
            <person name="Nardi F."/>
        </authorList>
    </citation>
    <scope>NUCLEOTIDE SEQUENCE [LARGE SCALE GENOMIC DNA]</scope>
    <source>
        <strain evidence="3">DMR45628</strain>
    </source>
</reference>
<dbReference type="FunFam" id="3.60.20.40:FF:000001">
    <property type="entry name" value="Gamma-glutamyltranspeptidase 1"/>
    <property type="match status" value="1"/>
</dbReference>
<dbReference type="Proteomes" id="UP001458880">
    <property type="component" value="Unassembled WGS sequence"/>
</dbReference>